<dbReference type="EMBL" id="UGHR01000001">
    <property type="protein sequence ID" value="STQ89159.1"/>
    <property type="molecule type" value="Genomic_DNA"/>
</dbReference>
<dbReference type="EMBL" id="SMBT01000001">
    <property type="protein sequence ID" value="TCU90132.1"/>
    <property type="molecule type" value="Genomic_DNA"/>
</dbReference>
<protein>
    <submittedName>
        <fullName evidence="3">Amino acid ABC transporter substrate-binding protein (PAAT family)</fullName>
    </submittedName>
    <submittedName>
        <fullName evidence="2">Bacterial extracellular solute-binding proteins, family 3</fullName>
    </submittedName>
</protein>
<dbReference type="Gene3D" id="3.40.190.10">
    <property type="entry name" value="Periplasmic binding protein-like II"/>
    <property type="match status" value="2"/>
</dbReference>
<dbReference type="AlphaFoldDB" id="A0A377Q3K5"/>
<dbReference type="SUPFAM" id="SSF53850">
    <property type="entry name" value="Periplasmic binding protein-like II"/>
    <property type="match status" value="1"/>
</dbReference>
<feature type="domain" description="Solute-binding protein family 3/N-terminal" evidence="1">
    <location>
        <begin position="30"/>
        <end position="240"/>
    </location>
</feature>
<evidence type="ECO:0000313" key="3">
    <source>
        <dbReference type="EMBL" id="TCU90132.1"/>
    </source>
</evidence>
<dbReference type="OrthoDB" id="8594082at2"/>
<evidence type="ECO:0000313" key="4">
    <source>
        <dbReference type="Proteomes" id="UP000255108"/>
    </source>
</evidence>
<sequence length="247" mass="28180">MKTLSILTLLLTSYSALCPAERINAVTETTAYSYIKDGKVSGPATEIIELTLKNAGLTDYSINIYPWARSYDIALKKTNVLIYLIARTPNRETEFKWVGELFKSRCFLIGLKDKTKISINKLEDAKRYSIGVVRDDVRQQYLQEKGFTRLSISAQQSDAFRQLLNNQVDLIALFEGDITSLCKQHHFDCDQLDILFTLNELSSGIYMAYSKKTPDKLFRQTQTAFDKIKAEGQLKKIMEKNNFSGIK</sequence>
<dbReference type="Proteomes" id="UP000255108">
    <property type="component" value="Unassembled WGS sequence"/>
</dbReference>
<evidence type="ECO:0000313" key="5">
    <source>
        <dbReference type="Proteomes" id="UP000295794"/>
    </source>
</evidence>
<dbReference type="PANTHER" id="PTHR38834">
    <property type="entry name" value="PERIPLASMIC SUBSTRATE BINDING PROTEIN FAMILY 3"/>
    <property type="match status" value="1"/>
</dbReference>
<dbReference type="Pfam" id="PF00497">
    <property type="entry name" value="SBP_bac_3"/>
    <property type="match status" value="1"/>
</dbReference>
<proteinExistence type="predicted"/>
<dbReference type="RefSeq" id="WP_115225646.1">
    <property type="nucleotide sequence ID" value="NZ_CAWOLO010000001.1"/>
</dbReference>
<dbReference type="InterPro" id="IPR001638">
    <property type="entry name" value="Solute-binding_3/MltF_N"/>
</dbReference>
<gene>
    <name evidence="3" type="ORF">EV682_101151</name>
    <name evidence="2" type="ORF">NCTC11159_00170</name>
</gene>
<dbReference type="Proteomes" id="UP000295794">
    <property type="component" value="Unassembled WGS sequence"/>
</dbReference>
<reference evidence="3 5" key="2">
    <citation type="submission" date="2019-03" db="EMBL/GenBank/DDBJ databases">
        <title>Genomic Encyclopedia of Type Strains, Phase IV (KMG-IV): sequencing the most valuable type-strain genomes for metagenomic binning, comparative biology and taxonomic classification.</title>
        <authorList>
            <person name="Goeker M."/>
        </authorList>
    </citation>
    <scope>NUCLEOTIDE SEQUENCE [LARGE SCALE GENOMIC DNA]</scope>
    <source>
        <strain evidence="3 5">DSM 3764</strain>
    </source>
</reference>
<evidence type="ECO:0000259" key="1">
    <source>
        <dbReference type="Pfam" id="PF00497"/>
    </source>
</evidence>
<evidence type="ECO:0000313" key="2">
    <source>
        <dbReference type="EMBL" id="STQ89159.1"/>
    </source>
</evidence>
<reference evidence="2 4" key="1">
    <citation type="submission" date="2018-06" db="EMBL/GenBank/DDBJ databases">
        <authorList>
            <consortium name="Pathogen Informatics"/>
            <person name="Doyle S."/>
        </authorList>
    </citation>
    <scope>NUCLEOTIDE SEQUENCE [LARGE SCALE GENOMIC DNA]</scope>
    <source>
        <strain evidence="2 4">NCTC11159</strain>
    </source>
</reference>
<name>A0A377Q3K5_9NEIS</name>
<dbReference type="PANTHER" id="PTHR38834:SF3">
    <property type="entry name" value="SOLUTE-BINDING PROTEIN FAMILY 3_N-TERMINAL DOMAIN-CONTAINING PROTEIN"/>
    <property type="match status" value="1"/>
</dbReference>
<accession>A0A377Q3K5</accession>
<keyword evidence="5" id="KW-1185">Reference proteome</keyword>
<organism evidence="2 4">
    <name type="scientific">Iodobacter fluviatilis</name>
    <dbReference type="NCBI Taxonomy" id="537"/>
    <lineage>
        <taxon>Bacteria</taxon>
        <taxon>Pseudomonadati</taxon>
        <taxon>Pseudomonadota</taxon>
        <taxon>Betaproteobacteria</taxon>
        <taxon>Neisseriales</taxon>
        <taxon>Chitinibacteraceae</taxon>
        <taxon>Iodobacter</taxon>
    </lineage>
</organism>